<evidence type="ECO:0000256" key="2">
    <source>
        <dbReference type="SAM" id="SignalP"/>
    </source>
</evidence>
<feature type="region of interest" description="Disordered" evidence="1">
    <location>
        <begin position="91"/>
        <end position="110"/>
    </location>
</feature>
<keyword evidence="2" id="KW-0732">Signal</keyword>
<dbReference type="EMBL" id="SRLO01006240">
    <property type="protein sequence ID" value="TNN28953.1"/>
    <property type="molecule type" value="Genomic_DNA"/>
</dbReference>
<evidence type="ECO:0000313" key="3">
    <source>
        <dbReference type="EMBL" id="TNN28953.1"/>
    </source>
</evidence>
<dbReference type="AlphaFoldDB" id="A0A4Z2EJF4"/>
<feature type="compositionally biased region" description="Low complexity" evidence="1">
    <location>
        <begin position="143"/>
        <end position="160"/>
    </location>
</feature>
<accession>A0A4Z2EJF4</accession>
<evidence type="ECO:0008006" key="5">
    <source>
        <dbReference type="Google" id="ProtNLM"/>
    </source>
</evidence>
<feature type="signal peptide" evidence="2">
    <location>
        <begin position="1"/>
        <end position="18"/>
    </location>
</feature>
<name>A0A4Z2EJF4_9TELE</name>
<keyword evidence="4" id="KW-1185">Reference proteome</keyword>
<sequence>MCVYVCVCVCVCVRVCVWRNEGLTLAVELPDDGVQEGVLRGHVAPPDRHLFAGLSVVPAARAHLDRNWTGSVALIQRGKVYPRKRVSGPVRSGPVRFGPPTRPRGRAAGQVTFPPAVSLSGTLILRSSPLLLPERRWTHEIPSSSSSSSSSSSGGSLRLF</sequence>
<feature type="region of interest" description="Disordered" evidence="1">
    <location>
        <begin position="139"/>
        <end position="160"/>
    </location>
</feature>
<gene>
    <name evidence="3" type="ORF">EYF80_060898</name>
</gene>
<comment type="caution">
    <text evidence="3">The sequence shown here is derived from an EMBL/GenBank/DDBJ whole genome shotgun (WGS) entry which is preliminary data.</text>
</comment>
<proteinExistence type="predicted"/>
<evidence type="ECO:0000256" key="1">
    <source>
        <dbReference type="SAM" id="MobiDB-lite"/>
    </source>
</evidence>
<protein>
    <recommendedName>
        <fullName evidence="5">Secreted protein</fullName>
    </recommendedName>
</protein>
<dbReference type="Proteomes" id="UP000314294">
    <property type="component" value="Unassembled WGS sequence"/>
</dbReference>
<reference evidence="3 4" key="1">
    <citation type="submission" date="2019-03" db="EMBL/GenBank/DDBJ databases">
        <title>First draft genome of Liparis tanakae, snailfish: a comprehensive survey of snailfish specific genes.</title>
        <authorList>
            <person name="Kim W."/>
            <person name="Song I."/>
            <person name="Jeong J.-H."/>
            <person name="Kim D."/>
            <person name="Kim S."/>
            <person name="Ryu S."/>
            <person name="Song J.Y."/>
            <person name="Lee S.K."/>
        </authorList>
    </citation>
    <scope>NUCLEOTIDE SEQUENCE [LARGE SCALE GENOMIC DNA]</scope>
    <source>
        <tissue evidence="3">Muscle</tissue>
    </source>
</reference>
<feature type="chain" id="PRO_5021406762" description="Secreted protein" evidence="2">
    <location>
        <begin position="19"/>
        <end position="160"/>
    </location>
</feature>
<evidence type="ECO:0000313" key="4">
    <source>
        <dbReference type="Proteomes" id="UP000314294"/>
    </source>
</evidence>
<organism evidence="3 4">
    <name type="scientific">Liparis tanakae</name>
    <name type="common">Tanaka's snailfish</name>
    <dbReference type="NCBI Taxonomy" id="230148"/>
    <lineage>
        <taxon>Eukaryota</taxon>
        <taxon>Metazoa</taxon>
        <taxon>Chordata</taxon>
        <taxon>Craniata</taxon>
        <taxon>Vertebrata</taxon>
        <taxon>Euteleostomi</taxon>
        <taxon>Actinopterygii</taxon>
        <taxon>Neopterygii</taxon>
        <taxon>Teleostei</taxon>
        <taxon>Neoteleostei</taxon>
        <taxon>Acanthomorphata</taxon>
        <taxon>Eupercaria</taxon>
        <taxon>Perciformes</taxon>
        <taxon>Cottioidei</taxon>
        <taxon>Cottales</taxon>
        <taxon>Liparidae</taxon>
        <taxon>Liparis</taxon>
    </lineage>
</organism>